<evidence type="ECO:0000256" key="2">
    <source>
        <dbReference type="ARBA" id="ARBA00009749"/>
    </source>
</evidence>
<keyword evidence="9" id="KW-1003">Cell membrane</keyword>
<feature type="domain" description="CBS" evidence="10">
    <location>
        <begin position="228"/>
        <end position="285"/>
    </location>
</feature>
<dbReference type="Proteomes" id="UP000722121">
    <property type="component" value="Unassembled WGS sequence"/>
</dbReference>
<feature type="transmembrane region" description="Helical" evidence="9">
    <location>
        <begin position="456"/>
        <end position="478"/>
    </location>
</feature>
<evidence type="ECO:0000259" key="10">
    <source>
        <dbReference type="PROSITE" id="PS51371"/>
    </source>
</evidence>
<evidence type="ECO:0000256" key="8">
    <source>
        <dbReference type="PROSITE-ProRule" id="PRU00703"/>
    </source>
</evidence>
<evidence type="ECO:0000313" key="12">
    <source>
        <dbReference type="Proteomes" id="UP000722121"/>
    </source>
</evidence>
<dbReference type="InterPro" id="IPR038076">
    <property type="entry name" value="MgtE_N_sf"/>
</dbReference>
<dbReference type="Pfam" id="PF01769">
    <property type="entry name" value="MgtE"/>
    <property type="match status" value="1"/>
</dbReference>
<keyword evidence="3 9" id="KW-0813">Transport</keyword>
<evidence type="ECO:0000256" key="7">
    <source>
        <dbReference type="ARBA" id="ARBA00023136"/>
    </source>
</evidence>
<evidence type="ECO:0000256" key="3">
    <source>
        <dbReference type="ARBA" id="ARBA00022448"/>
    </source>
</evidence>
<comment type="caution">
    <text evidence="11">The sequence shown here is derived from an EMBL/GenBank/DDBJ whole genome shotgun (WGS) entry which is preliminary data.</text>
</comment>
<dbReference type="CDD" id="cd04606">
    <property type="entry name" value="CBS_pair_Mg_transporter"/>
    <property type="match status" value="1"/>
</dbReference>
<feature type="transmembrane region" description="Helical" evidence="9">
    <location>
        <begin position="420"/>
        <end position="449"/>
    </location>
</feature>
<dbReference type="SMART" id="SM00116">
    <property type="entry name" value="CBS"/>
    <property type="match status" value="2"/>
</dbReference>
<keyword evidence="8" id="KW-0129">CBS domain</keyword>
<protein>
    <recommendedName>
        <fullName evidence="9">Magnesium transporter MgtE</fullName>
    </recommendedName>
</protein>
<dbReference type="EMBL" id="JAFITR010000004">
    <property type="protein sequence ID" value="MBN4066516.1"/>
    <property type="molecule type" value="Genomic_DNA"/>
</dbReference>
<dbReference type="SUPFAM" id="SSF54631">
    <property type="entry name" value="CBS-domain pair"/>
    <property type="match status" value="1"/>
</dbReference>
<keyword evidence="5 9" id="KW-0460">Magnesium</keyword>
<sequence>MVEDSPEEPLEPLPSIISAESKTSQLDDLLHEKLVEAYNKETSKVDEHSIAKLACEYSPIDIAYAASSLPPGVRPLLYDNLSDRDAKVEFMINTDRSTRLAVLRYLDDNRIARLVSEMPTDEAVDIFEDLTDRRLRRIIALLEPVKAQKVEELLQHKRNTAGRLMTNEFFAFHMETTLGRAAAHIRDNPGIDLTRRVFVFNQQEELIGFVPARNLIVNPPHLPLRQMMQPILHTVHPDASRDEVVDVAERYKIPALPVVDPKNDKLLGVVTYEDVVEMIEDIADETITRMAGTTENVSEDLSIFKRFLLRMPWLIPTVFAGVITASIMSYFDSVVGVLLSFVIFFIPLITGMSGTVGIQCSTILVRSMAIGMLSPGLRREAIKDELFTGMLTGIFFGVVVGLVIYVLNLLELEVFQATPFAVGLIVGIGLLGACLTATLLGVFAPLLFAKLRFDPAVAAGPIVIALNDVLSMLVYLLLARLVGSALEFFSLARIT</sequence>
<dbReference type="PANTHER" id="PTHR43773">
    <property type="entry name" value="MAGNESIUM TRANSPORTER MGTE"/>
    <property type="match status" value="1"/>
</dbReference>
<dbReference type="InterPro" id="IPR000644">
    <property type="entry name" value="CBS_dom"/>
</dbReference>
<evidence type="ECO:0000256" key="6">
    <source>
        <dbReference type="ARBA" id="ARBA00022989"/>
    </source>
</evidence>
<accession>A0ABS3APE5</accession>
<comment type="function">
    <text evidence="9">Acts as a magnesium transporter.</text>
</comment>
<organism evidence="11 12">
    <name type="scientific">Simkania negevensis</name>
    <dbReference type="NCBI Taxonomy" id="83561"/>
    <lineage>
        <taxon>Bacteria</taxon>
        <taxon>Pseudomonadati</taxon>
        <taxon>Chlamydiota</taxon>
        <taxon>Chlamydiia</taxon>
        <taxon>Parachlamydiales</taxon>
        <taxon>Simkaniaceae</taxon>
        <taxon>Simkania</taxon>
    </lineage>
</organism>
<keyword evidence="6 9" id="KW-1133">Transmembrane helix</keyword>
<dbReference type="SMART" id="SM00924">
    <property type="entry name" value="MgtE_N"/>
    <property type="match status" value="1"/>
</dbReference>
<keyword evidence="7 9" id="KW-0472">Membrane</keyword>
<dbReference type="PANTHER" id="PTHR43773:SF1">
    <property type="entry name" value="MAGNESIUM TRANSPORTER MGTE"/>
    <property type="match status" value="1"/>
</dbReference>
<dbReference type="InterPro" id="IPR006669">
    <property type="entry name" value="MgtE_transporter"/>
</dbReference>
<evidence type="ECO:0000256" key="1">
    <source>
        <dbReference type="ARBA" id="ARBA00004141"/>
    </source>
</evidence>
<dbReference type="Gene3D" id="1.25.60.10">
    <property type="entry name" value="MgtE N-terminal domain-like"/>
    <property type="match status" value="1"/>
</dbReference>
<dbReference type="Gene3D" id="1.10.357.20">
    <property type="entry name" value="SLC41 divalent cation transporters, integral membrane domain"/>
    <property type="match status" value="1"/>
</dbReference>
<dbReference type="SUPFAM" id="SSF161093">
    <property type="entry name" value="MgtE membrane domain-like"/>
    <property type="match status" value="1"/>
</dbReference>
<reference evidence="11 12" key="1">
    <citation type="submission" date="2021-02" db="EMBL/GenBank/DDBJ databases">
        <title>Activity-based single-cell genomes from oceanic crustal fluid captures similar information to metagenomic and metatranscriptomic surveys with orders of magnitude less sampling.</title>
        <authorList>
            <person name="D'Angelo T.S."/>
            <person name="Orcutt B.N."/>
        </authorList>
    </citation>
    <scope>NUCLEOTIDE SEQUENCE [LARGE SCALE GENOMIC DNA]</scope>
    <source>
        <strain evidence="11">AH-315-G07</strain>
    </source>
</reference>
<name>A0ABS3APE5_9BACT</name>
<keyword evidence="12" id="KW-1185">Reference proteome</keyword>
<dbReference type="InterPro" id="IPR006668">
    <property type="entry name" value="Mg_transptr_MgtE_intracell_dom"/>
</dbReference>
<keyword evidence="4 9" id="KW-0812">Transmembrane</keyword>
<evidence type="ECO:0000256" key="4">
    <source>
        <dbReference type="ARBA" id="ARBA00022692"/>
    </source>
</evidence>
<dbReference type="InterPro" id="IPR006667">
    <property type="entry name" value="SLC41_membr_dom"/>
</dbReference>
<dbReference type="Gene3D" id="3.10.580.10">
    <property type="entry name" value="CBS-domain"/>
    <property type="match status" value="1"/>
</dbReference>
<feature type="transmembrane region" description="Helical" evidence="9">
    <location>
        <begin position="313"/>
        <end position="331"/>
    </location>
</feature>
<feature type="transmembrane region" description="Helical" evidence="9">
    <location>
        <begin position="337"/>
        <end position="365"/>
    </location>
</feature>
<dbReference type="PROSITE" id="PS51371">
    <property type="entry name" value="CBS"/>
    <property type="match status" value="1"/>
</dbReference>
<comment type="similarity">
    <text evidence="2 9">Belongs to the SLC41A transporter family.</text>
</comment>
<keyword evidence="9" id="KW-0479">Metal-binding</keyword>
<dbReference type="Pfam" id="PF00571">
    <property type="entry name" value="CBS"/>
    <property type="match status" value="2"/>
</dbReference>
<dbReference type="Pfam" id="PF03448">
    <property type="entry name" value="MgtE_N"/>
    <property type="match status" value="1"/>
</dbReference>
<comment type="subcellular location">
    <subcellularLocation>
        <location evidence="9">Cell membrane</location>
        <topology evidence="9">Multi-pass membrane protein</topology>
    </subcellularLocation>
    <subcellularLocation>
        <location evidence="1">Membrane</location>
        <topology evidence="1">Multi-pass membrane protein</topology>
    </subcellularLocation>
</comment>
<dbReference type="InterPro" id="IPR036739">
    <property type="entry name" value="SLC41_membr_dom_sf"/>
</dbReference>
<dbReference type="InterPro" id="IPR046342">
    <property type="entry name" value="CBS_dom_sf"/>
</dbReference>
<dbReference type="SUPFAM" id="SSF158791">
    <property type="entry name" value="MgtE N-terminal domain-like"/>
    <property type="match status" value="1"/>
</dbReference>
<evidence type="ECO:0000256" key="5">
    <source>
        <dbReference type="ARBA" id="ARBA00022842"/>
    </source>
</evidence>
<dbReference type="NCBIfam" id="TIGR00400">
    <property type="entry name" value="mgtE"/>
    <property type="match status" value="1"/>
</dbReference>
<evidence type="ECO:0000313" key="11">
    <source>
        <dbReference type="EMBL" id="MBN4066516.1"/>
    </source>
</evidence>
<evidence type="ECO:0000256" key="9">
    <source>
        <dbReference type="RuleBase" id="RU362011"/>
    </source>
</evidence>
<comment type="subunit">
    <text evidence="9">Homodimer.</text>
</comment>
<proteinExistence type="inferred from homology"/>
<feature type="transmembrane region" description="Helical" evidence="9">
    <location>
        <begin position="386"/>
        <end position="408"/>
    </location>
</feature>
<gene>
    <name evidence="11" type="primary">mgtE</name>
    <name evidence="11" type="ORF">JYU14_00320</name>
</gene>